<accession>A0A5B7GAJ6</accession>
<keyword evidence="3" id="KW-1185">Reference proteome</keyword>
<sequence length="143" mass="15161">MSVGSHRGSVCLWPRWSVWEACRSWPAAARHWSPRHNPKDRTSGVGRAPHEAGPRAGPRRGLPTNQPVGAGARPQSQDETRARASAGPCEPQRLTQHIRVWASSARGGAGNLGSGAVLHSCYHPRSPPPALAGDATDQCVSVA</sequence>
<dbReference type="Proteomes" id="UP000324222">
    <property type="component" value="Unassembled WGS sequence"/>
</dbReference>
<dbReference type="AlphaFoldDB" id="A0A5B7GAJ6"/>
<evidence type="ECO:0000256" key="1">
    <source>
        <dbReference type="SAM" id="MobiDB-lite"/>
    </source>
</evidence>
<feature type="compositionally biased region" description="Basic and acidic residues" evidence="1">
    <location>
        <begin position="37"/>
        <end position="53"/>
    </location>
</feature>
<protein>
    <submittedName>
        <fullName evidence="2">Uncharacterized protein</fullName>
    </submittedName>
</protein>
<name>A0A5B7GAJ6_PORTR</name>
<organism evidence="2 3">
    <name type="scientific">Portunus trituberculatus</name>
    <name type="common">Swimming crab</name>
    <name type="synonym">Neptunus trituberculatus</name>
    <dbReference type="NCBI Taxonomy" id="210409"/>
    <lineage>
        <taxon>Eukaryota</taxon>
        <taxon>Metazoa</taxon>
        <taxon>Ecdysozoa</taxon>
        <taxon>Arthropoda</taxon>
        <taxon>Crustacea</taxon>
        <taxon>Multicrustacea</taxon>
        <taxon>Malacostraca</taxon>
        <taxon>Eumalacostraca</taxon>
        <taxon>Eucarida</taxon>
        <taxon>Decapoda</taxon>
        <taxon>Pleocyemata</taxon>
        <taxon>Brachyura</taxon>
        <taxon>Eubrachyura</taxon>
        <taxon>Portunoidea</taxon>
        <taxon>Portunidae</taxon>
        <taxon>Portuninae</taxon>
        <taxon>Portunus</taxon>
    </lineage>
</organism>
<proteinExistence type="predicted"/>
<dbReference type="EMBL" id="VSRR010012418">
    <property type="protein sequence ID" value="MPC54516.1"/>
    <property type="molecule type" value="Genomic_DNA"/>
</dbReference>
<evidence type="ECO:0000313" key="3">
    <source>
        <dbReference type="Proteomes" id="UP000324222"/>
    </source>
</evidence>
<feature type="region of interest" description="Disordered" evidence="1">
    <location>
        <begin position="29"/>
        <end position="94"/>
    </location>
</feature>
<evidence type="ECO:0000313" key="2">
    <source>
        <dbReference type="EMBL" id="MPC54516.1"/>
    </source>
</evidence>
<comment type="caution">
    <text evidence="2">The sequence shown here is derived from an EMBL/GenBank/DDBJ whole genome shotgun (WGS) entry which is preliminary data.</text>
</comment>
<reference evidence="2 3" key="1">
    <citation type="submission" date="2019-05" db="EMBL/GenBank/DDBJ databases">
        <title>Another draft genome of Portunus trituberculatus and its Hox gene families provides insights of decapod evolution.</title>
        <authorList>
            <person name="Jeong J.-H."/>
            <person name="Song I."/>
            <person name="Kim S."/>
            <person name="Choi T."/>
            <person name="Kim D."/>
            <person name="Ryu S."/>
            <person name="Kim W."/>
        </authorList>
    </citation>
    <scope>NUCLEOTIDE SEQUENCE [LARGE SCALE GENOMIC DNA]</scope>
    <source>
        <tissue evidence="2">Muscle</tissue>
    </source>
</reference>
<gene>
    <name evidence="2" type="ORF">E2C01_048437</name>
</gene>